<accession>A0A1D7QUJ5</accession>
<dbReference type="STRING" id="632773.BBEV_1284"/>
<evidence type="ECO:0008006" key="4">
    <source>
        <dbReference type="Google" id="ProtNLM"/>
    </source>
</evidence>
<gene>
    <name evidence="2" type="ORF">BBEV_1284</name>
</gene>
<keyword evidence="1" id="KW-0732">Signal</keyword>
<proteinExistence type="predicted"/>
<dbReference type="KEGG" id="bbev:BBEV_1284"/>
<organism evidence="2 3">
    <name type="scientific">Salisediminibacterium beveridgei</name>
    <dbReference type="NCBI Taxonomy" id="632773"/>
    <lineage>
        <taxon>Bacteria</taxon>
        <taxon>Bacillati</taxon>
        <taxon>Bacillota</taxon>
        <taxon>Bacilli</taxon>
        <taxon>Bacillales</taxon>
        <taxon>Bacillaceae</taxon>
        <taxon>Salisediminibacterium</taxon>
    </lineage>
</organism>
<feature type="signal peptide" evidence="1">
    <location>
        <begin position="1"/>
        <end position="24"/>
    </location>
</feature>
<name>A0A1D7QUJ5_9BACI</name>
<dbReference type="EMBL" id="CP012502">
    <property type="protein sequence ID" value="AOM82649.1"/>
    <property type="molecule type" value="Genomic_DNA"/>
</dbReference>
<dbReference type="AlphaFoldDB" id="A0A1D7QUJ5"/>
<reference evidence="2 3" key="1">
    <citation type="submission" date="2015-08" db="EMBL/GenBank/DDBJ databases">
        <title>The complete genome sequence of Bacillus beveridgei MLTeJB.</title>
        <authorList>
            <person name="Hanson T.E."/>
            <person name="Mesa C."/>
            <person name="Basesman S.M."/>
            <person name="Oremland R.S."/>
        </authorList>
    </citation>
    <scope>NUCLEOTIDE SEQUENCE [LARGE SCALE GENOMIC DNA]</scope>
    <source>
        <strain evidence="2 3">MLTeJB</strain>
    </source>
</reference>
<feature type="chain" id="PRO_5038443766" description="Competence protein ComGD" evidence="1">
    <location>
        <begin position="25"/>
        <end position="137"/>
    </location>
</feature>
<evidence type="ECO:0000256" key="1">
    <source>
        <dbReference type="SAM" id="SignalP"/>
    </source>
</evidence>
<protein>
    <recommendedName>
        <fullName evidence="4">Competence protein ComGD</fullName>
    </recommendedName>
</protein>
<dbReference type="Proteomes" id="UP000094463">
    <property type="component" value="Chromosome"/>
</dbReference>
<sequence>MMVVLLVMTAICMMLTPLFSHSLAQRNVSQFVQEVEADLMYYQLYAMVHRSTVRINLTTQPVGYRVSVTGEEIGRRHAPSEISLIFGRTPNFSGIQFTSQGRLRQHVEIEIERGDSNQYYVVAFQIIRGRFHIYEYG</sequence>
<evidence type="ECO:0000313" key="2">
    <source>
        <dbReference type="EMBL" id="AOM82649.1"/>
    </source>
</evidence>
<keyword evidence="3" id="KW-1185">Reference proteome</keyword>
<evidence type="ECO:0000313" key="3">
    <source>
        <dbReference type="Proteomes" id="UP000094463"/>
    </source>
</evidence>